<dbReference type="Proteomes" id="UP000001522">
    <property type="component" value="Chromosome"/>
</dbReference>
<dbReference type="PANTHER" id="PTHR43833">
    <property type="entry name" value="POTASSIUM CHANNEL PROTEIN 2-RELATED-RELATED"/>
    <property type="match status" value="1"/>
</dbReference>
<evidence type="ECO:0000313" key="3">
    <source>
        <dbReference type="Proteomes" id="UP000001522"/>
    </source>
</evidence>
<dbReference type="AlphaFoldDB" id="D3UG99"/>
<dbReference type="GO" id="GO:0006813">
    <property type="term" value="P:potassium ion transport"/>
    <property type="evidence" value="ECO:0007669"/>
    <property type="project" value="InterPro"/>
</dbReference>
<dbReference type="Pfam" id="PF02254">
    <property type="entry name" value="TrkA_N"/>
    <property type="match status" value="1"/>
</dbReference>
<dbReference type="PANTHER" id="PTHR43833:SF7">
    <property type="entry name" value="KTR SYSTEM POTASSIUM UPTAKE PROTEIN C"/>
    <property type="match status" value="1"/>
</dbReference>
<dbReference type="STRING" id="679897.HMU02580"/>
<dbReference type="eggNOG" id="COG0569">
    <property type="taxonomic scope" value="Bacteria"/>
</dbReference>
<sequence length="227" mass="25492">MKKTYAVIGLGKFGAYIARGLVEQGESLIICDNSQENFRDFREDVEDLYVLDSTDASALKEAGVSELDITIVSIGEIEASILTVMALRELSNRKIIAMATNKTHGHILSKIGADQVIYPERESASRLLTELLTSKADVSLISGNFKMCKVLASDIFGKRKIKEIEESSIKKDESGKVIQEIKIIAIKRRDYWDMHLDPNYEVSNEDFVVFVGNDRAIDFYVAKFEKL</sequence>
<dbReference type="InterPro" id="IPR050721">
    <property type="entry name" value="Trk_Ktr_HKT_K-transport"/>
</dbReference>
<dbReference type="PROSITE" id="PS51201">
    <property type="entry name" value="RCK_N"/>
    <property type="match status" value="1"/>
</dbReference>
<keyword evidence="3" id="KW-1185">Reference proteome</keyword>
<dbReference type="InterPro" id="IPR003148">
    <property type="entry name" value="RCK_N"/>
</dbReference>
<protein>
    <submittedName>
        <fullName evidence="2">Putative K+ uptake protein</fullName>
    </submittedName>
</protein>
<proteinExistence type="predicted"/>
<feature type="domain" description="RCK N-terminal" evidence="1">
    <location>
        <begin position="2"/>
        <end position="117"/>
    </location>
</feature>
<dbReference type="EMBL" id="FN555004">
    <property type="protein sequence ID" value="CBG39520.1"/>
    <property type="molecule type" value="Genomic_DNA"/>
</dbReference>
<dbReference type="KEGG" id="hms:HMU02580"/>
<organism evidence="2 3">
    <name type="scientific">Helicobacter mustelae (strain ATCC 43772 / CCUG 25715 / CIP 103759 / LMG 18044 / NCTC 12198 / R85-136P)</name>
    <name type="common">Campylobacter mustelae</name>
    <dbReference type="NCBI Taxonomy" id="679897"/>
    <lineage>
        <taxon>Bacteria</taxon>
        <taxon>Pseudomonadati</taxon>
        <taxon>Campylobacterota</taxon>
        <taxon>Epsilonproteobacteria</taxon>
        <taxon>Campylobacterales</taxon>
        <taxon>Helicobacteraceae</taxon>
        <taxon>Helicobacter</taxon>
    </lineage>
</organism>
<evidence type="ECO:0000313" key="2">
    <source>
        <dbReference type="EMBL" id="CBG39520.1"/>
    </source>
</evidence>
<reference evidence="2 3" key="1">
    <citation type="journal article" date="2010" name="BMC Genomics">
        <title>Comparative genomics and proteomics of Helicobacter mustelae, an ulcerogenic and carcinogenic gastric pathogen.</title>
        <authorList>
            <person name="O'Toole P.W."/>
            <person name="Snelling W.J."/>
            <person name="Canchaya C."/>
            <person name="Forde B.M."/>
            <person name="Hardie K.R."/>
            <person name="Josenhans C."/>
            <person name="Graham R.L.J."/>
            <person name="McMullan G."/>
            <person name="Parkhill J."/>
            <person name="Belda E."/>
            <person name="Bentley S.D."/>
        </authorList>
    </citation>
    <scope>NUCLEOTIDE SEQUENCE [LARGE SCALE GENOMIC DNA]</scope>
    <source>
        <strain evidence="3">ATCC 43772 / LMG 18044 / NCTC 12198 / 12198</strain>
    </source>
</reference>
<evidence type="ECO:0000259" key="1">
    <source>
        <dbReference type="PROSITE" id="PS51201"/>
    </source>
</evidence>
<dbReference type="InterPro" id="IPR036291">
    <property type="entry name" value="NAD(P)-bd_dom_sf"/>
</dbReference>
<dbReference type="Gene3D" id="3.40.50.720">
    <property type="entry name" value="NAD(P)-binding Rossmann-like Domain"/>
    <property type="match status" value="1"/>
</dbReference>
<accession>D3UG99</accession>
<dbReference type="SUPFAM" id="SSF51735">
    <property type="entry name" value="NAD(P)-binding Rossmann-fold domains"/>
    <property type="match status" value="1"/>
</dbReference>
<dbReference type="RefSeq" id="WP_013022615.1">
    <property type="nucleotide sequence ID" value="NC_013949.1"/>
</dbReference>
<gene>
    <name evidence="2" type="primary">ktrA</name>
    <name evidence="2" type="ordered locus">HMU02580</name>
</gene>
<name>D3UG99_HELM1</name>
<dbReference type="HOGENOM" id="CLU_046525_3_2_7"/>